<organism evidence="1 2">
    <name type="scientific">Nocardia jinanensis</name>
    <dbReference type="NCBI Taxonomy" id="382504"/>
    <lineage>
        <taxon>Bacteria</taxon>
        <taxon>Bacillati</taxon>
        <taxon>Actinomycetota</taxon>
        <taxon>Actinomycetes</taxon>
        <taxon>Mycobacteriales</taxon>
        <taxon>Nocardiaceae</taxon>
        <taxon>Nocardia</taxon>
    </lineage>
</organism>
<protein>
    <submittedName>
        <fullName evidence="1">Uncharacterized protein</fullName>
    </submittedName>
</protein>
<comment type="caution">
    <text evidence="1">The sequence shown here is derived from an EMBL/GenBank/DDBJ whole genome shotgun (WGS) entry which is preliminary data.</text>
</comment>
<dbReference type="EMBL" id="BMMH01000008">
    <property type="protein sequence ID" value="GGL21074.1"/>
    <property type="molecule type" value="Genomic_DNA"/>
</dbReference>
<dbReference type="Proteomes" id="UP000638263">
    <property type="component" value="Unassembled WGS sequence"/>
</dbReference>
<reference evidence="1" key="1">
    <citation type="journal article" date="2014" name="Int. J. Syst. Evol. Microbiol.">
        <title>Complete genome sequence of Corynebacterium casei LMG S-19264T (=DSM 44701T), isolated from a smear-ripened cheese.</title>
        <authorList>
            <consortium name="US DOE Joint Genome Institute (JGI-PGF)"/>
            <person name="Walter F."/>
            <person name="Albersmeier A."/>
            <person name="Kalinowski J."/>
            <person name="Ruckert C."/>
        </authorList>
    </citation>
    <scope>NUCLEOTIDE SEQUENCE</scope>
    <source>
        <strain evidence="1">CGMCC 4.3508</strain>
    </source>
</reference>
<dbReference type="AlphaFoldDB" id="A0A917VW63"/>
<gene>
    <name evidence="1" type="ORF">GCM10011588_39920</name>
</gene>
<evidence type="ECO:0000313" key="1">
    <source>
        <dbReference type="EMBL" id="GGL21074.1"/>
    </source>
</evidence>
<sequence>MPHAIVFLKRSLCGVGRVLLETECGLLAAAHGFHIQRVAVHDPSDPVPWTLDEVLRSGPSGIIVPSLDHIDFRARHVLTRCSLLVGRPYGWYHRGGLNRYITGLPPEDHS</sequence>
<accession>A0A917VW63</accession>
<evidence type="ECO:0000313" key="2">
    <source>
        <dbReference type="Proteomes" id="UP000638263"/>
    </source>
</evidence>
<name>A0A917VW63_9NOCA</name>
<reference evidence="1" key="2">
    <citation type="submission" date="2020-09" db="EMBL/GenBank/DDBJ databases">
        <authorList>
            <person name="Sun Q."/>
            <person name="Zhou Y."/>
        </authorList>
    </citation>
    <scope>NUCLEOTIDE SEQUENCE</scope>
    <source>
        <strain evidence="1">CGMCC 4.3508</strain>
    </source>
</reference>
<proteinExistence type="predicted"/>
<keyword evidence="2" id="KW-1185">Reference proteome</keyword>